<accession>A0A1I5MNR7</accession>
<gene>
    <name evidence="1" type="ORF">HHA03_24090</name>
    <name evidence="2" type="ORF">SAMN05421839_10632</name>
</gene>
<proteinExistence type="predicted"/>
<reference evidence="2 3" key="1">
    <citation type="submission" date="2016-10" db="EMBL/GenBank/DDBJ databases">
        <authorList>
            <person name="de Groot N.N."/>
        </authorList>
    </citation>
    <scope>NUCLEOTIDE SEQUENCE [LARGE SCALE GENOMIC DNA]</scope>
    <source>
        <strain evidence="2 3">DSM 17073</strain>
    </source>
</reference>
<name>A0A1I5MNR7_9BACI</name>
<dbReference type="Proteomes" id="UP000321547">
    <property type="component" value="Unassembled WGS sequence"/>
</dbReference>
<dbReference type="Proteomes" id="UP000242243">
    <property type="component" value="Unassembled WGS sequence"/>
</dbReference>
<sequence length="188" mass="22067">MDERTRLLIELDKLIADDAPTHELQAMLDKIYPKRVAKRKKLQRKPSKELTKDEREYLFDLNGVKYAKSNGYTDEELNKIIELRFIEQWTAKDIAIELNRTESAIKGKIRYLVKTDECAKKYFNEEQKLKEEKVLRKEKQVLDLVREGKTNKEIAELVPGVSSSSNVTKIKSKYQMILGDKRVKKTVY</sequence>
<evidence type="ECO:0000313" key="4">
    <source>
        <dbReference type="Proteomes" id="UP000321547"/>
    </source>
</evidence>
<protein>
    <submittedName>
        <fullName evidence="2">Uncharacterized protein</fullName>
    </submittedName>
</protein>
<dbReference type="RefSeq" id="WP_089830478.1">
    <property type="nucleotide sequence ID" value="NZ_BJWI01000073.1"/>
</dbReference>
<evidence type="ECO:0000313" key="1">
    <source>
        <dbReference type="EMBL" id="GEM02877.1"/>
    </source>
</evidence>
<organism evidence="2 3">
    <name type="scientific">Halolactibacillus halophilus</name>
    <dbReference type="NCBI Taxonomy" id="306540"/>
    <lineage>
        <taxon>Bacteria</taxon>
        <taxon>Bacillati</taxon>
        <taxon>Bacillota</taxon>
        <taxon>Bacilli</taxon>
        <taxon>Bacillales</taxon>
        <taxon>Bacillaceae</taxon>
        <taxon>Halolactibacillus</taxon>
    </lineage>
</organism>
<evidence type="ECO:0000313" key="2">
    <source>
        <dbReference type="EMBL" id="SFP11153.1"/>
    </source>
</evidence>
<reference evidence="1 4" key="2">
    <citation type="submission" date="2019-07" db="EMBL/GenBank/DDBJ databases">
        <title>Whole genome shotgun sequence of Halolactibacillus halophilus NBRC 100868.</title>
        <authorList>
            <person name="Hosoyama A."/>
            <person name="Uohara A."/>
            <person name="Ohji S."/>
            <person name="Ichikawa N."/>
        </authorList>
    </citation>
    <scope>NUCLEOTIDE SEQUENCE [LARGE SCALE GENOMIC DNA]</scope>
    <source>
        <strain evidence="1 4">NBRC 100868</strain>
    </source>
</reference>
<evidence type="ECO:0000313" key="3">
    <source>
        <dbReference type="Proteomes" id="UP000242243"/>
    </source>
</evidence>
<dbReference type="STRING" id="306540.SAMN05421839_10632"/>
<dbReference type="AlphaFoldDB" id="A0A1I5MNR7"/>
<keyword evidence="4" id="KW-1185">Reference proteome</keyword>
<dbReference type="EMBL" id="BJWI01000073">
    <property type="protein sequence ID" value="GEM02877.1"/>
    <property type="molecule type" value="Genomic_DNA"/>
</dbReference>
<dbReference type="EMBL" id="FOXC01000006">
    <property type="protein sequence ID" value="SFP11153.1"/>
    <property type="molecule type" value="Genomic_DNA"/>
</dbReference>